<keyword evidence="3" id="KW-1185">Reference proteome</keyword>
<organism evidence="2 3">
    <name type="scientific">Caulobacter mirabilis</name>
    <dbReference type="NCBI Taxonomy" id="69666"/>
    <lineage>
        <taxon>Bacteria</taxon>
        <taxon>Pseudomonadati</taxon>
        <taxon>Pseudomonadota</taxon>
        <taxon>Alphaproteobacteria</taxon>
        <taxon>Caulobacterales</taxon>
        <taxon>Caulobacteraceae</taxon>
        <taxon>Caulobacter</taxon>
    </lineage>
</organism>
<feature type="transmembrane region" description="Helical" evidence="1">
    <location>
        <begin position="20"/>
        <end position="40"/>
    </location>
</feature>
<proteinExistence type="predicted"/>
<evidence type="ECO:0000313" key="3">
    <source>
        <dbReference type="Proteomes" id="UP000228945"/>
    </source>
</evidence>
<keyword evidence="1" id="KW-0812">Transmembrane</keyword>
<evidence type="ECO:0000256" key="1">
    <source>
        <dbReference type="SAM" id="Phobius"/>
    </source>
</evidence>
<feature type="transmembrane region" description="Helical" evidence="1">
    <location>
        <begin position="46"/>
        <end position="65"/>
    </location>
</feature>
<dbReference type="KEGG" id="cmb:CSW64_15840"/>
<feature type="transmembrane region" description="Helical" evidence="1">
    <location>
        <begin position="128"/>
        <end position="149"/>
    </location>
</feature>
<dbReference type="Proteomes" id="UP000228945">
    <property type="component" value="Chromosome"/>
</dbReference>
<evidence type="ECO:0000313" key="2">
    <source>
        <dbReference type="EMBL" id="ATQ43759.1"/>
    </source>
</evidence>
<dbReference type="OrthoDB" id="7206962at2"/>
<dbReference type="EMBL" id="CP024201">
    <property type="protein sequence ID" value="ATQ43759.1"/>
    <property type="molecule type" value="Genomic_DNA"/>
</dbReference>
<accession>A0A2D2B0H0</accession>
<sequence>MNIEANITAAAARKNPVRAVAIAGASLVAGLGVGFGFVAVTKAIDVDPAISAAVVATGVAGFAAVSSLRWWRKLTEAQRQMHKRAWWWGGSIGLTVGCALLLAILMGVRHFDMIPAALLGPTPIDGVIRAMFAIVLCQVVGYSIACAVAQLSDRTRSVA</sequence>
<feature type="transmembrane region" description="Helical" evidence="1">
    <location>
        <begin position="86"/>
        <end position="108"/>
    </location>
</feature>
<keyword evidence="1" id="KW-0472">Membrane</keyword>
<keyword evidence="1" id="KW-1133">Transmembrane helix</keyword>
<name>A0A2D2B0H0_9CAUL</name>
<gene>
    <name evidence="2" type="ORF">CSW64_15840</name>
</gene>
<dbReference type="RefSeq" id="WP_099623008.1">
    <property type="nucleotide sequence ID" value="NZ_CP024201.1"/>
</dbReference>
<dbReference type="AlphaFoldDB" id="A0A2D2B0H0"/>
<reference evidence="2 3" key="1">
    <citation type="submission" date="2017-10" db="EMBL/GenBank/DDBJ databases">
        <title>Genome sequence of Caulobacter mirabilis FWC38.</title>
        <authorList>
            <person name="Fiebig A."/>
            <person name="Crosson S."/>
        </authorList>
    </citation>
    <scope>NUCLEOTIDE SEQUENCE [LARGE SCALE GENOMIC DNA]</scope>
    <source>
        <strain evidence="2 3">FWC 38</strain>
    </source>
</reference>
<protein>
    <submittedName>
        <fullName evidence="2">Uncharacterized protein</fullName>
    </submittedName>
</protein>